<proteinExistence type="predicted"/>
<evidence type="ECO:0000256" key="2">
    <source>
        <dbReference type="SAM" id="SignalP"/>
    </source>
</evidence>
<evidence type="ECO:0000313" key="4">
    <source>
        <dbReference type="Proteomes" id="UP000693970"/>
    </source>
</evidence>
<feature type="region of interest" description="Disordered" evidence="1">
    <location>
        <begin position="671"/>
        <end position="707"/>
    </location>
</feature>
<feature type="chain" id="PRO_5039955114" evidence="2">
    <location>
        <begin position="23"/>
        <end position="733"/>
    </location>
</feature>
<dbReference type="Proteomes" id="UP000693970">
    <property type="component" value="Unassembled WGS sequence"/>
</dbReference>
<evidence type="ECO:0000256" key="1">
    <source>
        <dbReference type="SAM" id="MobiDB-lite"/>
    </source>
</evidence>
<sequence length="733" mass="80522">MKISIVAAATWLWLSAAGSVAGDVVTSGGVYHPTRVAYGDVIRKMNNDDGTKELLSALETVGMVSITDMPTDFKTAKRTLQHYWKDCFQEVSSSSTSSIKTQFLEDGTQRSTMATHTLPGGKLQPLFPQDTATTLGTCQEFEAASNIFRAHVDQTVRALAERLSELCGSPEDEADMPLLSSIDGNDFNSFSDVVYNGEHLEHFHEYHYNRQRQQEEITAASIEWHTDQGLFLAFTPGVVTAAASTVNDQSMSGMLPTTDGFYIQLADHSRPEVKFSSCQDDLVILIGDGMKQLIQHRQQHEWKCQLRPLPHALVMPTTTNLSNDLTNSRRLWYGRMVLPPASAIHPEYSVKMSSAVAATTTFGMVRDMINNNNNNKEILALGCSGGSNHVVRQLQEDDSSCEEGTLYCWHRCMSLEEAGVSETICAGQNLDLYCINPRNQLWDNTHGDWFPGCIDVETAEPASPYPPLPDYPRDNETCTEEAYTAFVETNAAQYQFMADLTNGGTLYWSVIDDDVVDGMISYNGLFGFLALGFAGPDESTNAMIGSSVLMATPSSVYNASHGFDFDYEPVVQEYYISGVNGFAFRHWSTPLEAVSRSEVVSDLTTYAVEEGDCFTSVTFRTRGIYDRAFNINGTDRMIWAANGEDMFAGYHGTSRGVILVDWSAGTIASAVNDQNGDDHGGDDHDGDEHDDGDDHNSGGSSPASSVGHHPLVELISLVTSAMLFLVSTSWTKY</sequence>
<dbReference type="EMBL" id="JAGRRH010000027">
    <property type="protein sequence ID" value="KAG7340864.1"/>
    <property type="molecule type" value="Genomic_DNA"/>
</dbReference>
<reference evidence="3" key="1">
    <citation type="journal article" date="2021" name="Sci. Rep.">
        <title>Diploid genomic architecture of Nitzschia inconspicua, an elite biomass production diatom.</title>
        <authorList>
            <person name="Oliver A."/>
            <person name="Podell S."/>
            <person name="Pinowska A."/>
            <person name="Traller J.C."/>
            <person name="Smith S.R."/>
            <person name="McClure R."/>
            <person name="Beliaev A."/>
            <person name="Bohutskyi P."/>
            <person name="Hill E.A."/>
            <person name="Rabines A."/>
            <person name="Zheng H."/>
            <person name="Allen L.Z."/>
            <person name="Kuo A."/>
            <person name="Grigoriev I.V."/>
            <person name="Allen A.E."/>
            <person name="Hazlebeck D."/>
            <person name="Allen E.E."/>
        </authorList>
    </citation>
    <scope>NUCLEOTIDE SEQUENCE</scope>
    <source>
        <strain evidence="3">Hildebrandi</strain>
    </source>
</reference>
<organism evidence="3 4">
    <name type="scientific">Nitzschia inconspicua</name>
    <dbReference type="NCBI Taxonomy" id="303405"/>
    <lineage>
        <taxon>Eukaryota</taxon>
        <taxon>Sar</taxon>
        <taxon>Stramenopiles</taxon>
        <taxon>Ochrophyta</taxon>
        <taxon>Bacillariophyta</taxon>
        <taxon>Bacillariophyceae</taxon>
        <taxon>Bacillariophycidae</taxon>
        <taxon>Bacillariales</taxon>
        <taxon>Bacillariaceae</taxon>
        <taxon>Nitzschia</taxon>
    </lineage>
</organism>
<dbReference type="OrthoDB" id="67124at2759"/>
<dbReference type="PANTHER" id="PTHR40855:SF1">
    <property type="entry name" value="CLAVAMINATE SYNTHASE-LIKE PROTEIN"/>
    <property type="match status" value="1"/>
</dbReference>
<feature type="signal peptide" evidence="2">
    <location>
        <begin position="1"/>
        <end position="22"/>
    </location>
</feature>
<dbReference type="PANTHER" id="PTHR40855">
    <property type="entry name" value="DIOX_N DOMAIN-CONTAINING PROTEIN"/>
    <property type="match status" value="1"/>
</dbReference>
<dbReference type="AlphaFoldDB" id="A0A9K3KBS9"/>
<gene>
    <name evidence="3" type="ORF">IV203_024407</name>
</gene>
<reference evidence="3" key="2">
    <citation type="submission" date="2021-04" db="EMBL/GenBank/DDBJ databases">
        <authorList>
            <person name="Podell S."/>
        </authorList>
    </citation>
    <scope>NUCLEOTIDE SEQUENCE</scope>
    <source>
        <strain evidence="3">Hildebrandi</strain>
    </source>
</reference>
<name>A0A9K3KBS9_9STRA</name>
<evidence type="ECO:0000313" key="3">
    <source>
        <dbReference type="EMBL" id="KAG7340864.1"/>
    </source>
</evidence>
<keyword evidence="4" id="KW-1185">Reference proteome</keyword>
<protein>
    <submittedName>
        <fullName evidence="3">Uncharacterized protein</fullName>
    </submittedName>
</protein>
<accession>A0A9K3KBS9</accession>
<keyword evidence="2" id="KW-0732">Signal</keyword>
<comment type="caution">
    <text evidence="3">The sequence shown here is derived from an EMBL/GenBank/DDBJ whole genome shotgun (WGS) entry which is preliminary data.</text>
</comment>
<feature type="compositionally biased region" description="Basic and acidic residues" evidence="1">
    <location>
        <begin position="676"/>
        <end position="696"/>
    </location>
</feature>